<feature type="binding site" evidence="15">
    <location>
        <position position="127"/>
    </location>
    <ligand>
        <name>substrate</name>
    </ligand>
</feature>
<dbReference type="InterPro" id="IPR005511">
    <property type="entry name" value="SMP-30"/>
</dbReference>
<organism evidence="17 18">
    <name type="scientific">Henosepilachna vigintioctopunctata</name>
    <dbReference type="NCBI Taxonomy" id="420089"/>
    <lineage>
        <taxon>Eukaryota</taxon>
        <taxon>Metazoa</taxon>
        <taxon>Ecdysozoa</taxon>
        <taxon>Arthropoda</taxon>
        <taxon>Hexapoda</taxon>
        <taxon>Insecta</taxon>
        <taxon>Pterygota</taxon>
        <taxon>Neoptera</taxon>
        <taxon>Endopterygota</taxon>
        <taxon>Coleoptera</taxon>
        <taxon>Polyphaga</taxon>
        <taxon>Cucujiformia</taxon>
        <taxon>Coccinelloidea</taxon>
        <taxon>Coccinellidae</taxon>
        <taxon>Epilachninae</taxon>
        <taxon>Epilachnini</taxon>
        <taxon>Henosepilachna</taxon>
    </lineage>
</organism>
<dbReference type="AlphaFoldDB" id="A0AAW1TRN6"/>
<evidence type="ECO:0000259" key="16">
    <source>
        <dbReference type="Pfam" id="PF08450"/>
    </source>
</evidence>
<evidence type="ECO:0000256" key="2">
    <source>
        <dbReference type="ARBA" id="ARBA00001913"/>
    </source>
</evidence>
<evidence type="ECO:0000256" key="12">
    <source>
        <dbReference type="ARBA" id="ARBA00022837"/>
    </source>
</evidence>
<comment type="caution">
    <text evidence="17">The sequence shown here is derived from an EMBL/GenBank/DDBJ whole genome shotgun (WGS) entry which is preliminary data.</text>
</comment>
<keyword evidence="10 15" id="KW-0479">Metal-binding</keyword>
<evidence type="ECO:0000256" key="3">
    <source>
        <dbReference type="ARBA" id="ARBA00001936"/>
    </source>
</evidence>
<evidence type="ECO:0000256" key="5">
    <source>
        <dbReference type="ARBA" id="ARBA00004496"/>
    </source>
</evidence>
<dbReference type="EC" id="3.1.1.17" evidence="7"/>
<keyword evidence="11" id="KW-0378">Hydrolase</keyword>
<gene>
    <name evidence="17" type="ORF">WA026_003548</name>
</gene>
<name>A0AAW1TRN6_9CUCU</name>
<keyword evidence="15" id="KW-0862">Zinc</keyword>
<accession>A0AAW1TRN6</accession>
<comment type="cofactor">
    <cofactor evidence="4">
        <name>Mg(2+)</name>
        <dbReference type="ChEBI" id="CHEBI:18420"/>
    </cofactor>
</comment>
<dbReference type="PANTHER" id="PTHR10907">
    <property type="entry name" value="REGUCALCIN"/>
    <property type="match status" value="1"/>
</dbReference>
<dbReference type="GO" id="GO:0005509">
    <property type="term" value="F:calcium ion binding"/>
    <property type="evidence" value="ECO:0007669"/>
    <property type="project" value="TreeGrafter"/>
</dbReference>
<keyword evidence="9" id="KW-0963">Cytoplasm</keyword>
<evidence type="ECO:0000256" key="11">
    <source>
        <dbReference type="ARBA" id="ARBA00022801"/>
    </source>
</evidence>
<comment type="cofactor">
    <cofactor evidence="3">
        <name>Mn(2+)</name>
        <dbReference type="ChEBI" id="CHEBI:29035"/>
    </cofactor>
</comment>
<evidence type="ECO:0000256" key="13">
    <source>
        <dbReference type="ARBA" id="ARBA00032464"/>
    </source>
</evidence>
<dbReference type="Pfam" id="PF08450">
    <property type="entry name" value="SGL"/>
    <property type="match status" value="1"/>
</dbReference>
<dbReference type="Gene3D" id="2.120.10.30">
    <property type="entry name" value="TolB, C-terminal domain"/>
    <property type="match status" value="1"/>
</dbReference>
<keyword evidence="18" id="KW-1185">Reference proteome</keyword>
<dbReference type="SUPFAM" id="SSF63829">
    <property type="entry name" value="Calcium-dependent phosphotriesterase"/>
    <property type="match status" value="1"/>
</dbReference>
<dbReference type="GO" id="GO:0019853">
    <property type="term" value="P:L-ascorbic acid biosynthetic process"/>
    <property type="evidence" value="ECO:0007669"/>
    <property type="project" value="TreeGrafter"/>
</dbReference>
<comment type="cofactor">
    <cofactor evidence="2">
        <name>Ca(2+)</name>
        <dbReference type="ChEBI" id="CHEBI:29108"/>
    </cofactor>
</comment>
<proteinExistence type="inferred from homology"/>
<dbReference type="FunFam" id="2.120.10.30:FF:000027">
    <property type="entry name" value="Regucalcin homologue"/>
    <property type="match status" value="1"/>
</dbReference>
<protein>
    <recommendedName>
        <fullName evidence="8">Regucalcin</fullName>
        <ecNumber evidence="7">3.1.1.17</ecNumber>
    </recommendedName>
    <alternativeName>
        <fullName evidence="13">Gluconolactonase</fullName>
    </alternativeName>
</protein>
<feature type="domain" description="SMP-30/Gluconolactonase/LRE-like region" evidence="16">
    <location>
        <begin position="14"/>
        <end position="282"/>
    </location>
</feature>
<feature type="binding site" evidence="15">
    <location>
        <position position="169"/>
    </location>
    <ligand>
        <name>a divalent metal cation</name>
        <dbReference type="ChEBI" id="CHEBI:60240"/>
    </ligand>
</feature>
<evidence type="ECO:0000256" key="8">
    <source>
        <dbReference type="ARBA" id="ARBA00016808"/>
    </source>
</evidence>
<evidence type="ECO:0000256" key="4">
    <source>
        <dbReference type="ARBA" id="ARBA00001946"/>
    </source>
</evidence>
<evidence type="ECO:0000256" key="15">
    <source>
        <dbReference type="PIRSR" id="PIRSR605511-2"/>
    </source>
</evidence>
<dbReference type="GO" id="GO:0005737">
    <property type="term" value="C:cytoplasm"/>
    <property type="evidence" value="ECO:0007669"/>
    <property type="project" value="UniProtKB-SubCell"/>
</dbReference>
<evidence type="ECO:0000256" key="6">
    <source>
        <dbReference type="ARBA" id="ARBA00008853"/>
    </source>
</evidence>
<evidence type="ECO:0000256" key="14">
    <source>
        <dbReference type="PIRSR" id="PIRSR605511-1"/>
    </source>
</evidence>
<feature type="binding site" evidence="15">
    <location>
        <position position="16"/>
    </location>
    <ligand>
        <name>a divalent metal cation</name>
        <dbReference type="ChEBI" id="CHEBI:60240"/>
    </ligand>
</feature>
<dbReference type="PRINTS" id="PR01790">
    <property type="entry name" value="SMP30FAMILY"/>
</dbReference>
<dbReference type="InterPro" id="IPR013658">
    <property type="entry name" value="SGL"/>
</dbReference>
<dbReference type="EMBL" id="JARQZJ010000001">
    <property type="protein sequence ID" value="KAK9869819.1"/>
    <property type="molecule type" value="Genomic_DNA"/>
</dbReference>
<feature type="active site" description="Proton donor/acceptor" evidence="14">
    <location>
        <position position="221"/>
    </location>
</feature>
<dbReference type="Proteomes" id="UP001431783">
    <property type="component" value="Unassembled WGS sequence"/>
</dbReference>
<keyword evidence="12" id="KW-0106">Calcium</keyword>
<reference evidence="17 18" key="1">
    <citation type="submission" date="2023-03" db="EMBL/GenBank/DDBJ databases">
        <title>Genome insight into feeding habits of ladybird beetles.</title>
        <authorList>
            <person name="Li H.-S."/>
            <person name="Huang Y.-H."/>
            <person name="Pang H."/>
        </authorList>
    </citation>
    <scope>NUCLEOTIDE SEQUENCE [LARGE SCALE GENOMIC DNA]</scope>
    <source>
        <strain evidence="17">SYSU_2023b</strain>
        <tissue evidence="17">Whole body</tissue>
    </source>
</reference>
<evidence type="ECO:0000256" key="7">
    <source>
        <dbReference type="ARBA" id="ARBA00013227"/>
    </source>
</evidence>
<dbReference type="GO" id="GO:0004341">
    <property type="term" value="F:gluconolactonase activity"/>
    <property type="evidence" value="ECO:0007669"/>
    <property type="project" value="UniProtKB-EC"/>
</dbReference>
<feature type="binding site" evidence="15">
    <location>
        <position position="221"/>
    </location>
    <ligand>
        <name>a divalent metal cation</name>
        <dbReference type="ChEBI" id="CHEBI:60240"/>
    </ligand>
</feature>
<dbReference type="InterPro" id="IPR011042">
    <property type="entry name" value="6-blade_b-propeller_TolB-like"/>
</dbReference>
<evidence type="ECO:0000313" key="17">
    <source>
        <dbReference type="EMBL" id="KAK9869819.1"/>
    </source>
</evidence>
<comment type="cofactor">
    <cofactor evidence="15">
        <name>Zn(2+)</name>
        <dbReference type="ChEBI" id="CHEBI:29105"/>
    </cofactor>
    <text evidence="15">Binds 1 divalent metal cation per subunit.</text>
</comment>
<evidence type="ECO:0000313" key="18">
    <source>
        <dbReference type="Proteomes" id="UP001431783"/>
    </source>
</evidence>
<comment type="catalytic activity">
    <reaction evidence="1">
        <text>D-glucono-1,5-lactone + H2O = D-gluconate + H(+)</text>
        <dbReference type="Rhea" id="RHEA:10440"/>
        <dbReference type="ChEBI" id="CHEBI:15377"/>
        <dbReference type="ChEBI" id="CHEBI:15378"/>
        <dbReference type="ChEBI" id="CHEBI:16217"/>
        <dbReference type="ChEBI" id="CHEBI:18391"/>
        <dbReference type="EC" id="3.1.1.17"/>
    </reaction>
</comment>
<comment type="similarity">
    <text evidence="6">Belongs to the SMP-30/CGR1 family.</text>
</comment>
<comment type="subcellular location">
    <subcellularLocation>
        <location evidence="5">Cytoplasm</location>
    </subcellularLocation>
</comment>
<evidence type="ECO:0000256" key="1">
    <source>
        <dbReference type="ARBA" id="ARBA00001589"/>
    </source>
</evidence>
<feature type="binding site" evidence="15">
    <location>
        <position position="109"/>
    </location>
    <ligand>
        <name>substrate</name>
    </ligand>
</feature>
<evidence type="ECO:0000256" key="10">
    <source>
        <dbReference type="ARBA" id="ARBA00022723"/>
    </source>
</evidence>
<sequence length="318" mass="35763">MVPSIERIVEDIKFGEGPHWDIQSQSLYFVDYLNKSINRYVPATKSHFKANLGEKYSSFVIPIEGQQQKFVIGVEKEIATVKWNGVENNIEELHKLIKLDDLDNKNILNDGKCDVAGRLWTGTLRGDVINIIAHTTDESEKTLSANNGGSFYSYSNSLKKHLDGVDISNGIAWNKSNTKMFYNDTLKKRVDQFDFDVETGEISNREVLFSFERNEVGGLPDGMTIDDEDNLWIAVYRGSKIIKISSKIPDTLLEIINMPAKQVTSMAWGGEKLDELYVTTANFSEIPVGIHTSEPVDGSLYRITGLNAKGLPMNKFKL</sequence>
<evidence type="ECO:0000256" key="9">
    <source>
        <dbReference type="ARBA" id="ARBA00022490"/>
    </source>
</evidence>
<dbReference type="PANTHER" id="PTHR10907:SF66">
    <property type="entry name" value="MIP34848P1-RELATED"/>
    <property type="match status" value="1"/>
</dbReference>